<evidence type="ECO:0000256" key="3">
    <source>
        <dbReference type="ARBA" id="ARBA00023014"/>
    </source>
</evidence>
<gene>
    <name evidence="5" type="ORF">SAMN05660649_04092</name>
</gene>
<evidence type="ECO:0000256" key="2">
    <source>
        <dbReference type="ARBA" id="ARBA00023004"/>
    </source>
</evidence>
<feature type="domain" description="4Fe-4S ferredoxin-type" evidence="4">
    <location>
        <begin position="8"/>
        <end position="36"/>
    </location>
</feature>
<protein>
    <submittedName>
        <fullName evidence="5">Coenzyme F420 hydrogenase subunit beta</fullName>
    </submittedName>
</protein>
<dbReference type="STRING" id="341036.SAMN05660649_04092"/>
<dbReference type="Proteomes" id="UP000199337">
    <property type="component" value="Unassembled WGS sequence"/>
</dbReference>
<dbReference type="InterPro" id="IPR007516">
    <property type="entry name" value="Co_F420_Hydgase/DH_bsu_N"/>
</dbReference>
<dbReference type="SUPFAM" id="SSF54862">
    <property type="entry name" value="4Fe-4S ferredoxins"/>
    <property type="match status" value="1"/>
</dbReference>
<dbReference type="PANTHER" id="PTHR31332">
    <property type="entry name" value="7-HYDROXYMETHYL CHLOROPHYLL A REDUCTASE, CHLOROPLASTIC"/>
    <property type="match status" value="1"/>
</dbReference>
<dbReference type="OrthoDB" id="430408at2"/>
<dbReference type="Pfam" id="PF04432">
    <property type="entry name" value="FrhB_FdhB_C"/>
    <property type="match status" value="1"/>
</dbReference>
<organism evidence="5 6">
    <name type="scientific">Desulfotruncus arcticus DSM 17038</name>
    <dbReference type="NCBI Taxonomy" id="1121424"/>
    <lineage>
        <taxon>Bacteria</taxon>
        <taxon>Bacillati</taxon>
        <taxon>Bacillota</taxon>
        <taxon>Clostridia</taxon>
        <taxon>Eubacteriales</taxon>
        <taxon>Desulfallaceae</taxon>
        <taxon>Desulfotruncus</taxon>
    </lineage>
</organism>
<keyword evidence="3" id="KW-0411">Iron-sulfur</keyword>
<dbReference type="EMBL" id="FOOX01000018">
    <property type="protein sequence ID" value="SFH15584.1"/>
    <property type="molecule type" value="Genomic_DNA"/>
</dbReference>
<dbReference type="InterPro" id="IPR007525">
    <property type="entry name" value="FrhB_FdhB_C"/>
</dbReference>
<keyword evidence="1" id="KW-0479">Metal-binding</keyword>
<evidence type="ECO:0000259" key="4">
    <source>
        <dbReference type="PROSITE" id="PS51379"/>
    </source>
</evidence>
<keyword evidence="6" id="KW-1185">Reference proteome</keyword>
<reference evidence="6" key="1">
    <citation type="submission" date="2016-10" db="EMBL/GenBank/DDBJ databases">
        <authorList>
            <person name="Varghese N."/>
            <person name="Submissions S."/>
        </authorList>
    </citation>
    <scope>NUCLEOTIDE SEQUENCE [LARGE SCALE GENOMIC DNA]</scope>
    <source>
        <strain evidence="6">DSM 17038</strain>
    </source>
</reference>
<dbReference type="GO" id="GO:0052592">
    <property type="term" value="F:oxidoreductase activity, acting on CH or CH2 groups, with an iron-sulfur protein as acceptor"/>
    <property type="evidence" value="ECO:0007669"/>
    <property type="project" value="TreeGrafter"/>
</dbReference>
<dbReference type="AlphaFoldDB" id="A0A1I2XQ10"/>
<sequence>MPGQEDLKKDILDQDLCSSCGMCVGLCPYIKTARDRVRVIYPCGLAEGTCYSICPKTGVDVGAMDRVVFGREREDQALGVMQGLYIARAVQDRAAGAQYGGVTSALAALALEEGLVSAMALTGGDIFNPYPVLARNAEEARACAGSKYTGVPTLEILNRAIREGLDQPGIVGRPCQVLAVRKAAQGRLPGAQFNQVGSFGLVLGLFCFWSLDSEFYHFLEQKVKEKIIKMDIPVAGPVIETASGTYRWQVEDLRPYIKKPCNLCLDSTSEWADIAVGSTEYDPAWNTVVVRSDKGRELLDLALRKNVLEVGEYPAERLPLLRRAVLNKKMRVLHMPEYKPGQPGCPVVPPEYKKLMEEQWGGIDQ</sequence>
<evidence type="ECO:0000313" key="5">
    <source>
        <dbReference type="EMBL" id="SFH15584.1"/>
    </source>
</evidence>
<dbReference type="PROSITE" id="PS00198">
    <property type="entry name" value="4FE4S_FER_1"/>
    <property type="match status" value="1"/>
</dbReference>
<evidence type="ECO:0000313" key="6">
    <source>
        <dbReference type="Proteomes" id="UP000199337"/>
    </source>
</evidence>
<dbReference type="InterPro" id="IPR017900">
    <property type="entry name" value="4Fe4S_Fe_S_CS"/>
</dbReference>
<dbReference type="PANTHER" id="PTHR31332:SF0">
    <property type="entry name" value="7-HYDROXYMETHYL CHLOROPHYLL A REDUCTASE, CHLOROPLASTIC"/>
    <property type="match status" value="1"/>
</dbReference>
<name>A0A1I2XQ10_9FIRM</name>
<keyword evidence="2" id="KW-0408">Iron</keyword>
<dbReference type="InterPro" id="IPR017896">
    <property type="entry name" value="4Fe4S_Fe-S-bd"/>
</dbReference>
<dbReference type="PROSITE" id="PS51379">
    <property type="entry name" value="4FE4S_FER_2"/>
    <property type="match status" value="1"/>
</dbReference>
<dbReference type="Gene3D" id="3.30.70.20">
    <property type="match status" value="1"/>
</dbReference>
<dbReference type="Pfam" id="PF04422">
    <property type="entry name" value="FrhB_FdhB_N"/>
    <property type="match status" value="1"/>
</dbReference>
<accession>A0A1I2XQ10</accession>
<dbReference type="RefSeq" id="WP_092473836.1">
    <property type="nucleotide sequence ID" value="NZ_FOOX01000018.1"/>
</dbReference>
<proteinExistence type="predicted"/>
<dbReference type="InterPro" id="IPR045220">
    <property type="entry name" value="FRHB/FDHB/HCAR-like"/>
</dbReference>
<evidence type="ECO:0000256" key="1">
    <source>
        <dbReference type="ARBA" id="ARBA00022723"/>
    </source>
</evidence>
<dbReference type="GO" id="GO:0046872">
    <property type="term" value="F:metal ion binding"/>
    <property type="evidence" value="ECO:0007669"/>
    <property type="project" value="UniProtKB-KW"/>
</dbReference>
<dbReference type="GO" id="GO:0051536">
    <property type="term" value="F:iron-sulfur cluster binding"/>
    <property type="evidence" value="ECO:0007669"/>
    <property type="project" value="UniProtKB-KW"/>
</dbReference>